<evidence type="ECO:0000313" key="3">
    <source>
        <dbReference type="EMBL" id="MFC5604154.1"/>
    </source>
</evidence>
<accession>A0ABW0TYM0</accession>
<dbReference type="EMBL" id="JBHSNP010000027">
    <property type="protein sequence ID" value="MFC5604154.1"/>
    <property type="molecule type" value="Genomic_DNA"/>
</dbReference>
<evidence type="ECO:0000313" key="4">
    <source>
        <dbReference type="Proteomes" id="UP001596071"/>
    </source>
</evidence>
<dbReference type="Pfam" id="PF09587">
    <property type="entry name" value="PGA_cap"/>
    <property type="match status" value="1"/>
</dbReference>
<sequence length="362" mass="40585">MKRFVLLYMACSCLLSGCIRNEEKVIHPEDFAILQCNPPEMIVNEKSTAITIGMIGDILLHYPLYTYDTYDIPFRSVKNQLTGIDFLLANQESLPGGAEYGLSGYPRFNSPKHIIRDLKANGVDLLSIANNHTMDLSEGGLLKAIHHMKEYGMPYIGAYESAEDREEKRIFDVKGIQIGVLGYTYSLNGLGIPKGKGYLVSLIDRDKMETEIREMKKVADIIVVSIHWGNEYALQPSEYQRELADWLAAQKVDIVFGHHPHVLQPYTEIGETKIFYSLGNFYSAQQFDSTNMGGIAEVEISKVQFAGRSFTYVGDSSFYPTTVIRNENGRFVVVPLERGGAKYDAQWVEGHVGLSAGREDGK</sequence>
<dbReference type="InterPro" id="IPR052169">
    <property type="entry name" value="CW_Biosynth-Accessory"/>
</dbReference>
<reference evidence="4" key="1">
    <citation type="journal article" date="2019" name="Int. J. Syst. Evol. Microbiol.">
        <title>The Global Catalogue of Microorganisms (GCM) 10K type strain sequencing project: providing services to taxonomists for standard genome sequencing and annotation.</title>
        <authorList>
            <consortium name="The Broad Institute Genomics Platform"/>
            <consortium name="The Broad Institute Genome Sequencing Center for Infectious Disease"/>
            <person name="Wu L."/>
            <person name="Ma J."/>
        </authorList>
    </citation>
    <scope>NUCLEOTIDE SEQUENCE [LARGE SCALE GENOMIC DNA]</scope>
    <source>
        <strain evidence="4">KACC 11299</strain>
    </source>
</reference>
<gene>
    <name evidence="3" type="ORF">ACFPTP_13070</name>
</gene>
<keyword evidence="4" id="KW-1185">Reference proteome</keyword>
<dbReference type="RefSeq" id="WP_381445620.1">
    <property type="nucleotide sequence ID" value="NZ_JBHSNP010000027.1"/>
</dbReference>
<proteinExistence type="inferred from homology"/>
<dbReference type="SMART" id="SM00854">
    <property type="entry name" value="PGA_cap"/>
    <property type="match status" value="1"/>
</dbReference>
<dbReference type="PANTHER" id="PTHR33393:SF12">
    <property type="entry name" value="CAPSULE BIOSYNTHESIS PROTEIN CAPA"/>
    <property type="match status" value="1"/>
</dbReference>
<dbReference type="PROSITE" id="PS51257">
    <property type="entry name" value="PROKAR_LIPOPROTEIN"/>
    <property type="match status" value="1"/>
</dbReference>
<comment type="similarity">
    <text evidence="1">Belongs to the CapA family.</text>
</comment>
<organism evidence="3 4">
    <name type="scientific">Sporosarcina koreensis</name>
    <dbReference type="NCBI Taxonomy" id="334735"/>
    <lineage>
        <taxon>Bacteria</taxon>
        <taxon>Bacillati</taxon>
        <taxon>Bacillota</taxon>
        <taxon>Bacilli</taxon>
        <taxon>Bacillales</taxon>
        <taxon>Caryophanaceae</taxon>
        <taxon>Sporosarcina</taxon>
    </lineage>
</organism>
<dbReference type="InterPro" id="IPR019079">
    <property type="entry name" value="Capsule_synth_CapA"/>
</dbReference>
<evidence type="ECO:0000259" key="2">
    <source>
        <dbReference type="SMART" id="SM00854"/>
    </source>
</evidence>
<comment type="caution">
    <text evidence="3">The sequence shown here is derived from an EMBL/GenBank/DDBJ whole genome shotgun (WGS) entry which is preliminary data.</text>
</comment>
<dbReference type="InterPro" id="IPR029052">
    <property type="entry name" value="Metallo-depent_PP-like"/>
</dbReference>
<protein>
    <submittedName>
        <fullName evidence="3">CapA family protein</fullName>
    </submittedName>
</protein>
<dbReference type="CDD" id="cd07381">
    <property type="entry name" value="MPP_CapA"/>
    <property type="match status" value="1"/>
</dbReference>
<feature type="domain" description="Capsule synthesis protein CapA" evidence="2">
    <location>
        <begin position="51"/>
        <end position="285"/>
    </location>
</feature>
<dbReference type="PANTHER" id="PTHR33393">
    <property type="entry name" value="POLYGLUTAMINE SYNTHESIS ACCESSORY PROTEIN RV0574C-RELATED"/>
    <property type="match status" value="1"/>
</dbReference>
<name>A0ABW0TYM0_9BACL</name>
<dbReference type="Gene3D" id="3.60.21.10">
    <property type="match status" value="1"/>
</dbReference>
<evidence type="ECO:0000256" key="1">
    <source>
        <dbReference type="ARBA" id="ARBA00005662"/>
    </source>
</evidence>
<dbReference type="SUPFAM" id="SSF56300">
    <property type="entry name" value="Metallo-dependent phosphatases"/>
    <property type="match status" value="1"/>
</dbReference>
<dbReference type="Proteomes" id="UP001596071">
    <property type="component" value="Unassembled WGS sequence"/>
</dbReference>